<accession>A0A964FF71</accession>
<evidence type="ECO:0000313" key="9">
    <source>
        <dbReference type="Proteomes" id="UP000729733"/>
    </source>
</evidence>
<dbReference type="GO" id="GO:0051537">
    <property type="term" value="F:2 iron, 2 sulfur cluster binding"/>
    <property type="evidence" value="ECO:0007669"/>
    <property type="project" value="UniProtKB-KW"/>
</dbReference>
<organism evidence="8 9">
    <name type="scientific">Waterburya agarophytonicola KI4</name>
    <dbReference type="NCBI Taxonomy" id="2874699"/>
    <lineage>
        <taxon>Bacteria</taxon>
        <taxon>Bacillati</taxon>
        <taxon>Cyanobacteriota</taxon>
        <taxon>Cyanophyceae</taxon>
        <taxon>Pleurocapsales</taxon>
        <taxon>Hyellaceae</taxon>
        <taxon>Waterburya</taxon>
        <taxon>Waterburya agarophytonicola</taxon>
    </lineage>
</organism>
<dbReference type="Gene3D" id="2.102.10.10">
    <property type="entry name" value="Rieske [2Fe-2S] iron-sulphur domain"/>
    <property type="match status" value="1"/>
</dbReference>
<dbReference type="InterPro" id="IPR017941">
    <property type="entry name" value="Rieske_2Fe-2S"/>
</dbReference>
<evidence type="ECO:0000313" key="8">
    <source>
        <dbReference type="EMBL" id="MCC0175499.1"/>
    </source>
</evidence>
<keyword evidence="5" id="KW-1015">Disulfide bond</keyword>
<protein>
    <submittedName>
        <fullName evidence="8">Ubiquinol-cytochrome c reductase iron-sulfur subunit</fullName>
    </submittedName>
</protein>
<name>A0A964FF71_9CYAN</name>
<keyword evidence="4" id="KW-0411">Iron-sulfur</keyword>
<keyword evidence="1" id="KW-0001">2Fe-2S</keyword>
<dbReference type="GO" id="GO:0016020">
    <property type="term" value="C:membrane"/>
    <property type="evidence" value="ECO:0007669"/>
    <property type="project" value="InterPro"/>
</dbReference>
<dbReference type="CDD" id="cd03467">
    <property type="entry name" value="Rieske"/>
    <property type="match status" value="1"/>
</dbReference>
<keyword evidence="3" id="KW-0408">Iron</keyword>
<dbReference type="PROSITE" id="PS51296">
    <property type="entry name" value="RIESKE"/>
    <property type="match status" value="1"/>
</dbReference>
<feature type="domain" description="Rieske" evidence="7">
    <location>
        <begin position="77"/>
        <end position="143"/>
    </location>
</feature>
<dbReference type="SUPFAM" id="SSF50022">
    <property type="entry name" value="ISP domain"/>
    <property type="match status" value="1"/>
</dbReference>
<evidence type="ECO:0000256" key="5">
    <source>
        <dbReference type="ARBA" id="ARBA00023157"/>
    </source>
</evidence>
<dbReference type="EMBL" id="JADWDC010000001">
    <property type="protein sequence ID" value="MCC0175499.1"/>
    <property type="molecule type" value="Genomic_DNA"/>
</dbReference>
<comment type="caution">
    <text evidence="8">The sequence shown here is derived from an EMBL/GenBank/DDBJ whole genome shotgun (WGS) entry which is preliminary data.</text>
</comment>
<comment type="cofactor">
    <cofactor evidence="6">
        <name>[2Fe-2S] cluster</name>
        <dbReference type="ChEBI" id="CHEBI:190135"/>
    </cofactor>
</comment>
<dbReference type="PROSITE" id="PS51257">
    <property type="entry name" value="PROKAR_LIPOPROTEIN"/>
    <property type="match status" value="1"/>
</dbReference>
<gene>
    <name evidence="8" type="ORF">I4641_00695</name>
</gene>
<dbReference type="PRINTS" id="PR00162">
    <property type="entry name" value="RIESKE"/>
</dbReference>
<dbReference type="InterPro" id="IPR036922">
    <property type="entry name" value="Rieske_2Fe-2S_sf"/>
</dbReference>
<reference evidence="8" key="1">
    <citation type="journal article" date="2021" name="Antonie Van Leeuwenhoek">
        <title>Draft genome and description of Waterburya agarophytonicola gen. nov. sp. nov. (Pleurocapsales, Cyanobacteria): a seaweed symbiont.</title>
        <authorList>
            <person name="Bonthond G."/>
            <person name="Shalygin S."/>
            <person name="Bayer T."/>
            <person name="Weinberger F."/>
        </authorList>
    </citation>
    <scope>NUCLEOTIDE SEQUENCE</scope>
    <source>
        <strain evidence="8">KI4</strain>
    </source>
</reference>
<sequence>MKRREFTSFVSVGVGMSMLPGVLTACDAQTKNKTPAETTIPGSGFEKVGSVSQLEQTGQIFNEELTNGTALVIKDPTDAKKLIAVNPTCPHAGCAVTWESDQQKFLCPCHDSEFGSSGEVLEGPATEPLASYEVKVEGDSILVKTT</sequence>
<keyword evidence="2" id="KW-0479">Metal-binding</keyword>
<dbReference type="GO" id="GO:0004497">
    <property type="term" value="F:monooxygenase activity"/>
    <property type="evidence" value="ECO:0007669"/>
    <property type="project" value="UniProtKB-ARBA"/>
</dbReference>
<proteinExistence type="predicted"/>
<dbReference type="GO" id="GO:0046872">
    <property type="term" value="F:metal ion binding"/>
    <property type="evidence" value="ECO:0007669"/>
    <property type="project" value="UniProtKB-KW"/>
</dbReference>
<evidence type="ECO:0000256" key="6">
    <source>
        <dbReference type="ARBA" id="ARBA00034078"/>
    </source>
</evidence>
<dbReference type="AlphaFoldDB" id="A0A964FF71"/>
<evidence type="ECO:0000256" key="2">
    <source>
        <dbReference type="ARBA" id="ARBA00022723"/>
    </source>
</evidence>
<evidence type="ECO:0000256" key="1">
    <source>
        <dbReference type="ARBA" id="ARBA00022714"/>
    </source>
</evidence>
<evidence type="ECO:0000259" key="7">
    <source>
        <dbReference type="PROSITE" id="PS51296"/>
    </source>
</evidence>
<evidence type="ECO:0000256" key="3">
    <source>
        <dbReference type="ARBA" id="ARBA00023004"/>
    </source>
</evidence>
<dbReference type="RefSeq" id="WP_229638497.1">
    <property type="nucleotide sequence ID" value="NZ_JADWDC010000001.1"/>
</dbReference>
<dbReference type="InterPro" id="IPR014349">
    <property type="entry name" value="Rieske_Fe-S_prot"/>
</dbReference>
<keyword evidence="9" id="KW-1185">Reference proteome</keyword>
<dbReference type="Proteomes" id="UP000729733">
    <property type="component" value="Unassembled WGS sequence"/>
</dbReference>
<dbReference type="Pfam" id="PF00355">
    <property type="entry name" value="Rieske"/>
    <property type="match status" value="1"/>
</dbReference>
<dbReference type="GO" id="GO:0016705">
    <property type="term" value="F:oxidoreductase activity, acting on paired donors, with incorporation or reduction of molecular oxygen"/>
    <property type="evidence" value="ECO:0007669"/>
    <property type="project" value="UniProtKB-ARBA"/>
</dbReference>
<evidence type="ECO:0000256" key="4">
    <source>
        <dbReference type="ARBA" id="ARBA00023014"/>
    </source>
</evidence>
<dbReference type="PANTHER" id="PTHR10134">
    <property type="entry name" value="CYTOCHROME B-C1 COMPLEX SUBUNIT RIESKE, MITOCHONDRIAL"/>
    <property type="match status" value="1"/>
</dbReference>
<dbReference type="InterPro" id="IPR005805">
    <property type="entry name" value="Rieske_Fe-S_prot_C"/>
</dbReference>